<sequence>MIFLSASRAVEGKSVMTMINAPLEFTGNWRNSNLADITAVVSRMREACLSDLIIRSDQQPERIRVDDHESGSPAIWLHSEPATTAWIIVDVGTRDWCKLAYQFGHELGHVVANSWSRTSHPGGPSQWLEEALVEAFALRGLRRLANGWRVRPPFPNDSQYAAAILQYRDHMLQPDLKIAQDQQIAIDMRKWFRAERENLASHPGVDVARAAVPAVLALYEENAQLVEDLSAMNRWAERTHLELEVYLERWEASCLNVGSTGNLPRKLRSLLI</sequence>
<reference evidence="1 2" key="1">
    <citation type="submission" date="2023-07" db="EMBL/GenBank/DDBJ databases">
        <title>Genomic Encyclopedia of Type Strains, Phase IV (KMG-IV): sequencing the most valuable type-strain genomes for metagenomic binning, comparative biology and taxonomic classification.</title>
        <authorList>
            <person name="Goeker M."/>
        </authorList>
    </citation>
    <scope>NUCLEOTIDE SEQUENCE [LARGE SCALE GENOMIC DNA]</scope>
    <source>
        <strain evidence="1 2">DSM 19013</strain>
    </source>
</reference>
<dbReference type="Proteomes" id="UP001231124">
    <property type="component" value="Unassembled WGS sequence"/>
</dbReference>
<comment type="caution">
    <text evidence="1">The sequence shown here is derived from an EMBL/GenBank/DDBJ whole genome shotgun (WGS) entry which is preliminary data.</text>
</comment>
<keyword evidence="2" id="KW-1185">Reference proteome</keyword>
<accession>A0ABU0HZR0</accession>
<dbReference type="EMBL" id="JAUSVP010000005">
    <property type="protein sequence ID" value="MDQ0447825.1"/>
    <property type="molecule type" value="Genomic_DNA"/>
</dbReference>
<dbReference type="RefSeq" id="WP_378963687.1">
    <property type="nucleotide sequence ID" value="NZ_JBHSND010000041.1"/>
</dbReference>
<organism evidence="1 2">
    <name type="scientific">Methylobacterium aerolatum</name>
    <dbReference type="NCBI Taxonomy" id="418708"/>
    <lineage>
        <taxon>Bacteria</taxon>
        <taxon>Pseudomonadati</taxon>
        <taxon>Pseudomonadota</taxon>
        <taxon>Alphaproteobacteria</taxon>
        <taxon>Hyphomicrobiales</taxon>
        <taxon>Methylobacteriaceae</taxon>
        <taxon>Methylobacterium</taxon>
    </lineage>
</organism>
<evidence type="ECO:0000313" key="1">
    <source>
        <dbReference type="EMBL" id="MDQ0447825.1"/>
    </source>
</evidence>
<evidence type="ECO:0000313" key="2">
    <source>
        <dbReference type="Proteomes" id="UP001231124"/>
    </source>
</evidence>
<protein>
    <recommendedName>
        <fullName evidence="3">IrrE N-terminal-like domain-containing protein</fullName>
    </recommendedName>
</protein>
<proteinExistence type="predicted"/>
<evidence type="ECO:0008006" key="3">
    <source>
        <dbReference type="Google" id="ProtNLM"/>
    </source>
</evidence>
<gene>
    <name evidence="1" type="ORF">QO012_002325</name>
</gene>
<name>A0ABU0HZR0_9HYPH</name>